<dbReference type="SUPFAM" id="SSF103642">
    <property type="entry name" value="Sec-C motif"/>
    <property type="match status" value="1"/>
</dbReference>
<dbReference type="EMBL" id="AP022588">
    <property type="protein sequence ID" value="BBY28050.1"/>
    <property type="molecule type" value="Genomic_DNA"/>
</dbReference>
<name>A0A7I7QPP6_9MYCO</name>
<proteinExistence type="predicted"/>
<evidence type="ECO:0000313" key="1">
    <source>
        <dbReference type="EMBL" id="BBY28050.1"/>
    </source>
</evidence>
<dbReference type="Proteomes" id="UP000467193">
    <property type="component" value="Chromosome"/>
</dbReference>
<evidence type="ECO:0000313" key="2">
    <source>
        <dbReference type="Proteomes" id="UP000467193"/>
    </source>
</evidence>
<organism evidence="1 2">
    <name type="scientific">Mycolicibacterium sediminis</name>
    <dbReference type="NCBI Taxonomy" id="1286180"/>
    <lineage>
        <taxon>Bacteria</taxon>
        <taxon>Bacillati</taxon>
        <taxon>Actinomycetota</taxon>
        <taxon>Actinomycetes</taxon>
        <taxon>Mycobacteriales</taxon>
        <taxon>Mycobacteriaceae</taxon>
        <taxon>Mycolicibacterium</taxon>
    </lineage>
</organism>
<sequence length="145" mass="15568">MSNDAGGAFEQISAQSGRLPVAGLDTVFYRMSANDLFLIKAALTATRDAATVQEMADRIEPVSPPLALWVARQADVRATGDVLSTIVGVLLNLYVVSEEPAPPEELHQVIENAGSGQLHRMPLSRRADCFCGSGKKYKSCHGRTP</sequence>
<accession>A0A7I7QPP6</accession>
<dbReference type="Gene3D" id="3.10.450.50">
    <property type="match status" value="1"/>
</dbReference>
<dbReference type="AlphaFoldDB" id="A0A7I7QPP6"/>
<dbReference type="Pfam" id="PF02810">
    <property type="entry name" value="SEC-C"/>
    <property type="match status" value="1"/>
</dbReference>
<keyword evidence="2" id="KW-1185">Reference proteome</keyword>
<dbReference type="KEGG" id="msei:MSEDJ_21460"/>
<dbReference type="InterPro" id="IPR004027">
    <property type="entry name" value="SEC_C_motif"/>
</dbReference>
<reference evidence="1 2" key="1">
    <citation type="journal article" date="2019" name="Emerg. Microbes Infect.">
        <title>Comprehensive subspecies identification of 175 nontuberculous mycobacteria species based on 7547 genomic profiles.</title>
        <authorList>
            <person name="Matsumoto Y."/>
            <person name="Kinjo T."/>
            <person name="Motooka D."/>
            <person name="Nabeya D."/>
            <person name="Jung N."/>
            <person name="Uechi K."/>
            <person name="Horii T."/>
            <person name="Iida T."/>
            <person name="Fujita J."/>
            <person name="Nakamura S."/>
        </authorList>
    </citation>
    <scope>NUCLEOTIDE SEQUENCE [LARGE SCALE GENOMIC DNA]</scope>
    <source>
        <strain evidence="1 2">JCM 17899</strain>
    </source>
</reference>
<gene>
    <name evidence="1" type="ORF">MSEDJ_21460</name>
</gene>
<dbReference type="RefSeq" id="WP_163796846.1">
    <property type="nucleotide sequence ID" value="NZ_AP022588.1"/>
</dbReference>
<protein>
    <submittedName>
        <fullName evidence="1">Uncharacterized protein</fullName>
    </submittedName>
</protein>